<dbReference type="Gene3D" id="1.20.1250.20">
    <property type="entry name" value="MFS general substrate transporter like domains"/>
    <property type="match status" value="1"/>
</dbReference>
<evidence type="ECO:0000313" key="3">
    <source>
        <dbReference type="Proteomes" id="UP000013783"/>
    </source>
</evidence>
<proteinExistence type="predicted"/>
<dbReference type="InterPro" id="IPR036259">
    <property type="entry name" value="MFS_trans_sf"/>
</dbReference>
<gene>
    <name evidence="2" type="ORF">UAI_00484</name>
</gene>
<organism evidence="2 3">
    <name type="scientific">Enterococcus malodoratus ATCC 43197</name>
    <dbReference type="NCBI Taxonomy" id="1158601"/>
    <lineage>
        <taxon>Bacteria</taxon>
        <taxon>Bacillati</taxon>
        <taxon>Bacillota</taxon>
        <taxon>Bacilli</taxon>
        <taxon>Lactobacillales</taxon>
        <taxon>Enterococcaceae</taxon>
        <taxon>Enterococcus</taxon>
    </lineage>
</organism>
<dbReference type="AlphaFoldDB" id="R2PDR6"/>
<keyword evidence="1" id="KW-0472">Membrane</keyword>
<keyword evidence="1" id="KW-1133">Transmembrane helix</keyword>
<dbReference type="Proteomes" id="UP000013783">
    <property type="component" value="Unassembled WGS sequence"/>
</dbReference>
<name>R2PDR6_9ENTE</name>
<reference evidence="2 3" key="1">
    <citation type="submission" date="2013-02" db="EMBL/GenBank/DDBJ databases">
        <title>The Genome Sequence of Enterococcus malodoratus ATCC_43197.</title>
        <authorList>
            <consortium name="The Broad Institute Genome Sequencing Platform"/>
            <consortium name="The Broad Institute Genome Sequencing Center for Infectious Disease"/>
            <person name="Earl A.M."/>
            <person name="Gilmore M.S."/>
            <person name="Lebreton F."/>
            <person name="Walker B."/>
            <person name="Young S.K."/>
            <person name="Zeng Q."/>
            <person name="Gargeya S."/>
            <person name="Fitzgerald M."/>
            <person name="Haas B."/>
            <person name="Abouelleil A."/>
            <person name="Alvarado L."/>
            <person name="Arachchi H.M."/>
            <person name="Berlin A.M."/>
            <person name="Chapman S.B."/>
            <person name="Dewar J."/>
            <person name="Goldberg J."/>
            <person name="Griggs A."/>
            <person name="Gujja S."/>
            <person name="Hansen M."/>
            <person name="Howarth C."/>
            <person name="Imamovic A."/>
            <person name="Larimer J."/>
            <person name="McCowan C."/>
            <person name="Murphy C."/>
            <person name="Neiman D."/>
            <person name="Pearson M."/>
            <person name="Priest M."/>
            <person name="Roberts A."/>
            <person name="Saif S."/>
            <person name="Shea T."/>
            <person name="Sisk P."/>
            <person name="Sykes S."/>
            <person name="Wortman J."/>
            <person name="Nusbaum C."/>
            <person name="Birren B."/>
        </authorList>
    </citation>
    <scope>NUCLEOTIDE SEQUENCE [LARGE SCALE GENOMIC DNA]</scope>
    <source>
        <strain evidence="2 3">ATCC 43197</strain>
    </source>
</reference>
<dbReference type="PATRIC" id="fig|1158601.3.peg.465"/>
<feature type="transmembrane region" description="Helical" evidence="1">
    <location>
        <begin position="48"/>
        <end position="68"/>
    </location>
</feature>
<comment type="caution">
    <text evidence="2">The sequence shown here is derived from an EMBL/GenBank/DDBJ whole genome shotgun (WGS) entry which is preliminary data.</text>
</comment>
<keyword evidence="1" id="KW-0812">Transmembrane</keyword>
<dbReference type="SUPFAM" id="SSF103473">
    <property type="entry name" value="MFS general substrate transporter"/>
    <property type="match status" value="1"/>
</dbReference>
<protein>
    <recommendedName>
        <fullName evidence="4">Major facilitator superfamily (MFS) profile domain-containing protein</fullName>
    </recommendedName>
</protein>
<dbReference type="EMBL" id="AJAK01000006">
    <property type="protein sequence ID" value="EOH81373.1"/>
    <property type="molecule type" value="Genomic_DNA"/>
</dbReference>
<accession>R2PDR6</accession>
<evidence type="ECO:0008006" key="4">
    <source>
        <dbReference type="Google" id="ProtNLM"/>
    </source>
</evidence>
<sequence>MAPVTSAGVYEAPDELAGIASGVTNTMHQIGGPIGLSLIVATTTNFQIQVWMMIAFTVISMLIVAVFVNNKK</sequence>
<evidence type="ECO:0000313" key="2">
    <source>
        <dbReference type="EMBL" id="EOH81373.1"/>
    </source>
</evidence>
<evidence type="ECO:0000256" key="1">
    <source>
        <dbReference type="SAM" id="Phobius"/>
    </source>
</evidence>
<dbReference type="STRING" id="71451.RV07_GL001914"/>